<evidence type="ECO:0000313" key="2">
    <source>
        <dbReference type="Ensembl" id="ENSXETP00000092404"/>
    </source>
</evidence>
<organism evidence="2">
    <name type="scientific">Xenopus tropicalis</name>
    <name type="common">Western clawed frog</name>
    <name type="synonym">Silurana tropicalis</name>
    <dbReference type="NCBI Taxonomy" id="8364"/>
    <lineage>
        <taxon>Eukaryota</taxon>
        <taxon>Metazoa</taxon>
        <taxon>Chordata</taxon>
        <taxon>Craniata</taxon>
        <taxon>Vertebrata</taxon>
        <taxon>Euteleostomi</taxon>
        <taxon>Amphibia</taxon>
        <taxon>Batrachia</taxon>
        <taxon>Anura</taxon>
        <taxon>Pipoidea</taxon>
        <taxon>Pipidae</taxon>
        <taxon>Xenopodinae</taxon>
        <taxon>Xenopus</taxon>
        <taxon>Silurana</taxon>
    </lineage>
</organism>
<dbReference type="InParanoid" id="A0A6I8S362"/>
<reference evidence="2" key="2">
    <citation type="submission" date="2020-05" db="UniProtKB">
        <authorList>
            <consortium name="Ensembl"/>
        </authorList>
    </citation>
    <scope>IDENTIFICATION</scope>
</reference>
<dbReference type="SUPFAM" id="SSF56219">
    <property type="entry name" value="DNase I-like"/>
    <property type="match status" value="1"/>
</dbReference>
<dbReference type="PANTHER" id="PTHR47510">
    <property type="entry name" value="REVERSE TRANSCRIPTASE DOMAIN-CONTAINING PROTEIN"/>
    <property type="match status" value="1"/>
</dbReference>
<dbReference type="Bgee" id="ENSXETG00000037596">
    <property type="expression patterns" value="Expressed in gastrula and 2 other cell types or tissues"/>
</dbReference>
<dbReference type="CDD" id="cd01650">
    <property type="entry name" value="RT_nLTR_like"/>
    <property type="match status" value="1"/>
</dbReference>
<dbReference type="PROSITE" id="PS50878">
    <property type="entry name" value="RT_POL"/>
    <property type="match status" value="1"/>
</dbReference>
<evidence type="ECO:0000259" key="1">
    <source>
        <dbReference type="PROSITE" id="PS50878"/>
    </source>
</evidence>
<dbReference type="InterPro" id="IPR043502">
    <property type="entry name" value="DNA/RNA_pol_sf"/>
</dbReference>
<dbReference type="GeneTree" id="ENSGT01020000230367"/>
<dbReference type="InterPro" id="IPR036691">
    <property type="entry name" value="Endo/exonu/phosph_ase_sf"/>
</dbReference>
<reference evidence="2" key="1">
    <citation type="journal article" date="2010" name="Science">
        <title>The genome of the Western clawed frog Xenopus tropicalis.</title>
        <authorList>
            <person name="Hellsten U."/>
            <person name="Harland R.M."/>
            <person name="Gilchrist M.J."/>
            <person name="Hendrix D."/>
            <person name="Jurka J."/>
            <person name="Kapitonov V."/>
            <person name="Ovcharenko I."/>
            <person name="Putnam N.H."/>
            <person name="Shu S."/>
            <person name="Taher L."/>
            <person name="Blitz I.L."/>
            <person name="Blumberg B."/>
            <person name="Dichmann D.S."/>
            <person name="Dubchak I."/>
            <person name="Amaya E."/>
            <person name="Detter J.C."/>
            <person name="Fletcher R."/>
            <person name="Gerhard D.S."/>
            <person name="Goodstein D."/>
            <person name="Graves T."/>
            <person name="Grigoriev I.V."/>
            <person name="Grimwood J."/>
            <person name="Kawashima T."/>
            <person name="Lindquist E."/>
            <person name="Lucas S.M."/>
            <person name="Mead P.E."/>
            <person name="Mitros T."/>
            <person name="Ogino H."/>
            <person name="Ohta Y."/>
            <person name="Poliakov A.V."/>
            <person name="Pollet N."/>
            <person name="Robert J."/>
            <person name="Salamov A."/>
            <person name="Sater A.K."/>
            <person name="Schmutz J."/>
            <person name="Terry A."/>
            <person name="Vize P.D."/>
            <person name="Warren W.C."/>
            <person name="Wells D."/>
            <person name="Wills A."/>
            <person name="Wilson R.K."/>
            <person name="Zimmerman L.B."/>
            <person name="Zorn A.M."/>
            <person name="Grainger R."/>
            <person name="Grammer T."/>
            <person name="Khokha M.K."/>
            <person name="Richardson P.M."/>
            <person name="Rokhsar D.S."/>
        </authorList>
    </citation>
    <scope>NUCLEOTIDE SEQUENCE [LARGE SCALE GENOMIC DNA]</scope>
    <source>
        <strain evidence="2">Nigerian</strain>
    </source>
</reference>
<dbReference type="PANTHER" id="PTHR47510:SF3">
    <property type="entry name" value="ENDO_EXONUCLEASE_PHOSPHATASE DOMAIN-CONTAINING PROTEIN"/>
    <property type="match status" value="1"/>
</dbReference>
<dbReference type="Pfam" id="PF00078">
    <property type="entry name" value="RVT_1"/>
    <property type="match status" value="1"/>
</dbReference>
<dbReference type="InterPro" id="IPR015095">
    <property type="entry name" value="AlkB_hom8_N"/>
</dbReference>
<name>A0A6I8S362_XENTR</name>
<feature type="domain" description="Reverse transcriptase" evidence="1">
    <location>
        <begin position="352"/>
        <end position="617"/>
    </location>
</feature>
<dbReference type="Ensembl" id="ENSXETT00000103010">
    <property type="protein sequence ID" value="ENSXETP00000092404"/>
    <property type="gene ID" value="ENSXETG00000037596"/>
</dbReference>
<dbReference type="GO" id="GO:0016706">
    <property type="term" value="F:2-oxoglutarate-dependent dioxygenase activity"/>
    <property type="evidence" value="ECO:0007669"/>
    <property type="project" value="InterPro"/>
</dbReference>
<dbReference type="InterPro" id="IPR000477">
    <property type="entry name" value="RT_dom"/>
</dbReference>
<proteinExistence type="predicted"/>
<sequence>MIRCRPFYLPREFTAIFCTAVYIPPHADTTRALDELFDAIDRQETVHPEAAFIVAGDFNKANMKKVLPKFYQHVNFPTRGENILDHVYTPYAHAYKARPRPAFGKSDHSSVLLLPAYRQKLKREQHMMRSVQRWTDQSDSTLRHCFNITDWEVFRTAADNNINNYAEYIMDFIHKCINDVVPRVNVRTYPNQKPWVDGEVRAALRARTAAFKSGDPSEYKSSRYALRKAIKTAKGQYREKVESCYSNSNIRNMWSGLKTITGYKGKSCRVGEVTASLPDELNTFYARFDKHLSQELLLEEDGRPYQISQADVCKHFRKVNTRKAPGPDNIPGRVFKACAHELADVFTDIFNLSLLQSAVPTCFKRTTIIPVPKKMNVSCLNRPVVLTSIAMKCFERIVKAHITSLLPASLDPLQFAYRSNRSTDDAIAIALHTALSHLDQRNTYVRMLLIDYSSAFNTIVPSRLVMKLRDLNIGSSLCSWILDFLTNRPQVVRIGNITSSTLTLSTGAPQGCVLSPLLYTLFTHDCTATHSSNTIIKFADDTTIIGCISDGDESAYRAEVRALTSWCRDNNLLLNVSKTKELIVDYRRLQGGGHTPIHIEGAEVERVSCFRFLGINISEDLSWSHHVGVITKAARQRLFFLRRLRRFGMDSRILTNFYRCTIESILSGCITTWYGSCNALDRKVLQRVVRSAERITRTELPAIQDLYRQRCWRKMQRILSDPSHPSHPSHRLFTLLPSGRRYRTIQTRTSRYRDSFYPQAIRLLNC</sequence>
<dbReference type="GO" id="GO:0008168">
    <property type="term" value="F:methyltransferase activity"/>
    <property type="evidence" value="ECO:0007669"/>
    <property type="project" value="InterPro"/>
</dbReference>
<accession>A0A6I8S362</accession>
<dbReference type="Pfam" id="PF09004">
    <property type="entry name" value="ALKBH8_N"/>
    <property type="match status" value="1"/>
</dbReference>
<protein>
    <recommendedName>
        <fullName evidence="1">Reverse transcriptase domain-containing protein</fullName>
    </recommendedName>
</protein>
<dbReference type="AlphaFoldDB" id="A0A6I8S362"/>
<dbReference type="SUPFAM" id="SSF56672">
    <property type="entry name" value="DNA/RNA polymerases"/>
    <property type="match status" value="1"/>
</dbReference>